<dbReference type="EMBL" id="QRAY01000022">
    <property type="protein sequence ID" value="RDS58742.1"/>
    <property type="molecule type" value="Genomic_DNA"/>
</dbReference>
<dbReference type="InterPro" id="IPR003825">
    <property type="entry name" value="Colicin-V_CvpA"/>
</dbReference>
<keyword evidence="2 5" id="KW-0812">Transmembrane</keyword>
<comment type="subcellular location">
    <subcellularLocation>
        <location evidence="1">Membrane</location>
        <topology evidence="1">Multi-pass membrane protein</topology>
    </subcellularLocation>
</comment>
<keyword evidence="3 5" id="KW-1133">Transmembrane helix</keyword>
<comment type="caution">
    <text evidence="6">The sequence shown here is derived from an EMBL/GenBank/DDBJ whole genome shotgun (WGS) entry which is preliminary data.</text>
</comment>
<gene>
    <name evidence="6" type="ORF">DWV05_09340</name>
</gene>
<feature type="transmembrane region" description="Helical" evidence="5">
    <location>
        <begin position="35"/>
        <end position="53"/>
    </location>
</feature>
<dbReference type="Proteomes" id="UP000254492">
    <property type="component" value="Unassembled WGS sequence"/>
</dbReference>
<name>A0ABX9I2B4_9LACO</name>
<feature type="transmembrane region" description="Helical" evidence="5">
    <location>
        <begin position="119"/>
        <end position="140"/>
    </location>
</feature>
<evidence type="ECO:0000256" key="2">
    <source>
        <dbReference type="ARBA" id="ARBA00022692"/>
    </source>
</evidence>
<feature type="transmembrane region" description="Helical" evidence="5">
    <location>
        <begin position="6"/>
        <end position="23"/>
    </location>
</feature>
<organism evidence="6 7">
    <name type="scientific">Weissella thailandensis</name>
    <dbReference type="NCBI Taxonomy" id="89061"/>
    <lineage>
        <taxon>Bacteria</taxon>
        <taxon>Bacillati</taxon>
        <taxon>Bacillota</taxon>
        <taxon>Bacilli</taxon>
        <taxon>Lactobacillales</taxon>
        <taxon>Lactobacillaceae</taxon>
        <taxon>Weissella</taxon>
    </lineage>
</organism>
<evidence type="ECO:0000256" key="1">
    <source>
        <dbReference type="ARBA" id="ARBA00004141"/>
    </source>
</evidence>
<evidence type="ECO:0000313" key="6">
    <source>
        <dbReference type="EMBL" id="RDS58742.1"/>
    </source>
</evidence>
<dbReference type="PANTHER" id="PTHR37306">
    <property type="entry name" value="COLICIN V PRODUCTION PROTEIN"/>
    <property type="match status" value="1"/>
</dbReference>
<keyword evidence="4 5" id="KW-0472">Membrane</keyword>
<dbReference type="Pfam" id="PF02674">
    <property type="entry name" value="Colicin_V"/>
    <property type="match status" value="1"/>
</dbReference>
<reference evidence="6 7" key="1">
    <citation type="submission" date="2018-07" db="EMBL/GenBank/DDBJ databases">
        <title>Genome-based reclassification of Weissella jogaejeotgali as Weissella thailandensis.</title>
        <authorList>
            <person name="Chun J."/>
            <person name="Kim B.-Y."/>
            <person name="Kwak M.-J."/>
        </authorList>
    </citation>
    <scope>NUCLEOTIDE SEQUENCE [LARGE SCALE GENOMIC DNA]</scope>
    <source>
        <strain evidence="6 7">KCTC 3751</strain>
    </source>
</reference>
<sequence>MTIFSWIIIILIILAMIHGYRLGLVRSLTMLVGRLIVYTFAILLAHKFGSWLYDMFVNGIVANWTATNVPATAMSQPGEFLASAIAFTIIILVGMSIVKSIERSLRFINKIPILSTLNHIGGLLIFGLIVYVEVFFVLQITQTLNIPWYTQEMASSTVAQGIMNDTPYLSEAVYDWWLL</sequence>
<feature type="transmembrane region" description="Helical" evidence="5">
    <location>
        <begin position="80"/>
        <end position="98"/>
    </location>
</feature>
<dbReference type="RefSeq" id="WP_115471654.1">
    <property type="nucleotide sequence ID" value="NZ_BJEC01000022.1"/>
</dbReference>
<keyword evidence="7" id="KW-1185">Reference proteome</keyword>
<evidence type="ECO:0000256" key="5">
    <source>
        <dbReference type="SAM" id="Phobius"/>
    </source>
</evidence>
<protein>
    <submittedName>
        <fullName evidence="6">CvpA family protein</fullName>
    </submittedName>
</protein>
<evidence type="ECO:0000256" key="4">
    <source>
        <dbReference type="ARBA" id="ARBA00023136"/>
    </source>
</evidence>
<evidence type="ECO:0000313" key="7">
    <source>
        <dbReference type="Proteomes" id="UP000254492"/>
    </source>
</evidence>
<dbReference type="PANTHER" id="PTHR37306:SF1">
    <property type="entry name" value="COLICIN V PRODUCTION PROTEIN"/>
    <property type="match status" value="1"/>
</dbReference>
<proteinExistence type="predicted"/>
<accession>A0ABX9I2B4</accession>
<evidence type="ECO:0000256" key="3">
    <source>
        <dbReference type="ARBA" id="ARBA00022989"/>
    </source>
</evidence>